<dbReference type="RefSeq" id="WP_078025255.1">
    <property type="nucleotide sequence ID" value="NZ_MRAD01000019.1"/>
</dbReference>
<evidence type="ECO:0000313" key="4">
    <source>
        <dbReference type="Proteomes" id="UP000190206"/>
    </source>
</evidence>
<evidence type="ECO:0000259" key="2">
    <source>
        <dbReference type="Pfam" id="PF07786"/>
    </source>
</evidence>
<keyword evidence="1" id="KW-1133">Transmembrane helix</keyword>
<keyword evidence="1" id="KW-0812">Transmembrane</keyword>
<keyword evidence="1" id="KW-0472">Membrane</keyword>
<organism evidence="3 4">
    <name type="scientific">Clostridium tepidum</name>
    <dbReference type="NCBI Taxonomy" id="1962263"/>
    <lineage>
        <taxon>Bacteria</taxon>
        <taxon>Bacillati</taxon>
        <taxon>Bacillota</taxon>
        <taxon>Clostridia</taxon>
        <taxon>Eubacteriales</taxon>
        <taxon>Clostridiaceae</taxon>
        <taxon>Clostridium</taxon>
    </lineage>
</organism>
<name>A0ABX3L0A8_9CLOT</name>
<dbReference type="EMBL" id="MRAD01000019">
    <property type="protein sequence ID" value="OOO61268.1"/>
    <property type="molecule type" value="Genomic_DNA"/>
</dbReference>
<proteinExistence type="predicted"/>
<evidence type="ECO:0000256" key="1">
    <source>
        <dbReference type="SAM" id="Phobius"/>
    </source>
</evidence>
<evidence type="ECO:0000313" key="3">
    <source>
        <dbReference type="EMBL" id="OOO61268.1"/>
    </source>
</evidence>
<gene>
    <name evidence="3" type="ORF">BS637_13275</name>
</gene>
<accession>A0ABX3L0A8</accession>
<reference evidence="3 4" key="1">
    <citation type="submission" date="2016-12" db="EMBL/GenBank/DDBJ databases">
        <title>Clostridium tepidum sp. nov., a close relative of Clostridium sporogenes and Clostridium botulinum Group I.</title>
        <authorList>
            <person name="Dobritsa A.P."/>
            <person name="Kutumbaka K."/>
            <person name="Werner K."/>
            <person name="Samadpour M."/>
        </authorList>
    </citation>
    <scope>NUCLEOTIDE SEQUENCE [LARGE SCALE GENOMIC DNA]</scope>
    <source>
        <strain evidence="3 4">PE</strain>
    </source>
</reference>
<feature type="transmembrane region" description="Helical" evidence="1">
    <location>
        <begin position="53"/>
        <end position="79"/>
    </location>
</feature>
<comment type="caution">
    <text evidence="3">The sequence shown here is derived from an EMBL/GenBank/DDBJ whole genome shotgun (WGS) entry which is preliminary data.</text>
</comment>
<keyword evidence="4" id="KW-1185">Reference proteome</keyword>
<feature type="domain" description="Heparan-alpha-glucosaminide N-acetyltransferase catalytic" evidence="2">
    <location>
        <begin position="5"/>
        <end position="68"/>
    </location>
</feature>
<dbReference type="Pfam" id="PF07786">
    <property type="entry name" value="HGSNAT_cat"/>
    <property type="match status" value="1"/>
</dbReference>
<dbReference type="InterPro" id="IPR012429">
    <property type="entry name" value="HGSNAT_cat"/>
</dbReference>
<sequence length="86" mass="9983">MENKRLKELDILRAFAFILVVEQHSMGGFINIVGITTVDSKIFTIFYFLAKPAVSIFLCISGIALFYFFHFTSLLLTFLRQLYYLC</sequence>
<feature type="transmembrane region" description="Helical" evidence="1">
    <location>
        <begin position="12"/>
        <end position="33"/>
    </location>
</feature>
<protein>
    <recommendedName>
        <fullName evidence="2">Heparan-alpha-glucosaminide N-acetyltransferase catalytic domain-containing protein</fullName>
    </recommendedName>
</protein>
<dbReference type="Proteomes" id="UP000190206">
    <property type="component" value="Unassembled WGS sequence"/>
</dbReference>